<evidence type="ECO:0000256" key="1">
    <source>
        <dbReference type="ARBA" id="ARBA00009437"/>
    </source>
</evidence>
<evidence type="ECO:0000313" key="6">
    <source>
        <dbReference type="EMBL" id="AEI82041.1"/>
    </source>
</evidence>
<evidence type="ECO:0000313" key="7">
    <source>
        <dbReference type="Proteomes" id="UP000006798"/>
    </source>
</evidence>
<evidence type="ECO:0000256" key="4">
    <source>
        <dbReference type="ARBA" id="ARBA00023163"/>
    </source>
</evidence>
<dbReference type="EMBL" id="CP002879">
    <property type="protein sequence ID" value="AEI82041.1"/>
    <property type="molecule type" value="Genomic_DNA"/>
</dbReference>
<protein>
    <submittedName>
        <fullName evidence="6">Transcriptional regulator LysR family</fullName>
    </submittedName>
</protein>
<dbReference type="KEGG" id="cnc:CNE_BB1p06210"/>
<keyword evidence="6" id="KW-0614">Plasmid</keyword>
<dbReference type="SUPFAM" id="SSF53850">
    <property type="entry name" value="Periplasmic binding protein-like II"/>
    <property type="match status" value="1"/>
</dbReference>
<accession>F8GXH1</accession>
<organism evidence="6 7">
    <name type="scientific">Cupriavidus necator (strain ATCC 43291 / DSM 13513 / CCUG 52238 / LMG 8453 / N-1)</name>
    <name type="common">Ralstonia eutropha</name>
    <dbReference type="NCBI Taxonomy" id="1042878"/>
    <lineage>
        <taxon>Bacteria</taxon>
        <taxon>Pseudomonadati</taxon>
        <taxon>Pseudomonadota</taxon>
        <taxon>Betaproteobacteria</taxon>
        <taxon>Burkholderiales</taxon>
        <taxon>Burkholderiaceae</taxon>
        <taxon>Cupriavidus</taxon>
    </lineage>
</organism>
<dbReference type="Pfam" id="PF00126">
    <property type="entry name" value="HTH_1"/>
    <property type="match status" value="1"/>
</dbReference>
<dbReference type="InterPro" id="IPR005119">
    <property type="entry name" value="LysR_subst-bd"/>
</dbReference>
<dbReference type="Pfam" id="PF03466">
    <property type="entry name" value="LysR_substrate"/>
    <property type="match status" value="1"/>
</dbReference>
<dbReference type="Gene3D" id="3.40.190.290">
    <property type="match status" value="1"/>
</dbReference>
<evidence type="ECO:0000256" key="2">
    <source>
        <dbReference type="ARBA" id="ARBA00023015"/>
    </source>
</evidence>
<dbReference type="GO" id="GO:0005829">
    <property type="term" value="C:cytosol"/>
    <property type="evidence" value="ECO:0007669"/>
    <property type="project" value="TreeGrafter"/>
</dbReference>
<dbReference type="CDD" id="cd05466">
    <property type="entry name" value="PBP2_LTTR_substrate"/>
    <property type="match status" value="1"/>
</dbReference>
<dbReference type="InterPro" id="IPR036388">
    <property type="entry name" value="WH-like_DNA-bd_sf"/>
</dbReference>
<dbReference type="FunFam" id="1.10.10.10:FF:000001">
    <property type="entry name" value="LysR family transcriptional regulator"/>
    <property type="match status" value="1"/>
</dbReference>
<evidence type="ECO:0000259" key="5">
    <source>
        <dbReference type="PROSITE" id="PS50931"/>
    </source>
</evidence>
<dbReference type="PROSITE" id="PS50931">
    <property type="entry name" value="HTH_LYSR"/>
    <property type="match status" value="1"/>
</dbReference>
<dbReference type="HOGENOM" id="CLU_039613_6_0_4"/>
<dbReference type="InterPro" id="IPR000847">
    <property type="entry name" value="LysR_HTH_N"/>
</dbReference>
<keyword evidence="4" id="KW-0804">Transcription</keyword>
<dbReference type="GO" id="GO:0003700">
    <property type="term" value="F:DNA-binding transcription factor activity"/>
    <property type="evidence" value="ECO:0007669"/>
    <property type="project" value="InterPro"/>
</dbReference>
<sequence length="348" mass="38392">MSPYVESLESWFAALLHCLVDANFYAAHMFCLCKQVEHRVLITCTPFGRHAMQIATYRYFLAVAETGSIRRGAEQAHISPSAISRQIQLLEHAFQAPLFERNQTGMVLTEEGRIVAEQMRSSLRDMELARARIDELHGLVRGCVSFASIEGVMAAWLLPAISQFRAEHPGITFQAQVTGSEHVLRLVQGGAVDFGVALAPDEHEPDLQIVRRFVTRYVVAVAPIHELAKHRSITLRTLLLLPLALLDSRFETRRWLNHVAMRQHLPLQAAIDLDHIESIKRAVRGGAVATVLPDYAVSADAASGDLVMIELEGASAARTATVLCTRKGRVQTRAAQAVIDLLARSAPA</sequence>
<geneLocation type="plasmid" evidence="6 7">
    <name>pBB1</name>
</geneLocation>
<keyword evidence="2" id="KW-0805">Transcription regulation</keyword>
<feature type="domain" description="HTH lysR-type" evidence="5">
    <location>
        <begin position="58"/>
        <end position="109"/>
    </location>
</feature>
<dbReference type="SUPFAM" id="SSF46785">
    <property type="entry name" value="Winged helix' DNA-binding domain"/>
    <property type="match status" value="1"/>
</dbReference>
<reference evidence="6 7" key="1">
    <citation type="journal article" date="2011" name="J. Bacteriol.">
        <title>Complete genome sequence of the type strain Cupriavidus necator N-1.</title>
        <authorList>
            <person name="Poehlein A."/>
            <person name="Kusian B."/>
            <person name="Friedrich B."/>
            <person name="Daniel R."/>
            <person name="Bowien B."/>
        </authorList>
    </citation>
    <scope>NUCLEOTIDE SEQUENCE [LARGE SCALE GENOMIC DNA]</scope>
    <source>
        <strain evidence="7">ATCC 43291 / DSM 13513 / CCUG 52238 / LMG 8453 / N-1</strain>
        <plasmid evidence="6 7">pBB1</plasmid>
    </source>
</reference>
<dbReference type="InterPro" id="IPR050950">
    <property type="entry name" value="HTH-type_LysR_regulators"/>
</dbReference>
<dbReference type="Gene3D" id="1.10.10.10">
    <property type="entry name" value="Winged helix-like DNA-binding domain superfamily/Winged helix DNA-binding domain"/>
    <property type="match status" value="1"/>
</dbReference>
<dbReference type="InterPro" id="IPR036390">
    <property type="entry name" value="WH_DNA-bd_sf"/>
</dbReference>
<evidence type="ECO:0000256" key="3">
    <source>
        <dbReference type="ARBA" id="ARBA00023125"/>
    </source>
</evidence>
<gene>
    <name evidence="6" type="ordered locus">CNE_BB1p06210</name>
</gene>
<proteinExistence type="inferred from homology"/>
<comment type="similarity">
    <text evidence="1">Belongs to the LysR transcriptional regulatory family.</text>
</comment>
<dbReference type="AlphaFoldDB" id="F8GXH1"/>
<dbReference type="GO" id="GO:0003677">
    <property type="term" value="F:DNA binding"/>
    <property type="evidence" value="ECO:0007669"/>
    <property type="project" value="UniProtKB-KW"/>
</dbReference>
<dbReference type="PANTHER" id="PTHR30419">
    <property type="entry name" value="HTH-TYPE TRANSCRIPTIONAL REGULATOR YBHD"/>
    <property type="match status" value="1"/>
</dbReference>
<keyword evidence="3" id="KW-0238">DNA-binding</keyword>
<name>F8GXH1_CUPNN</name>
<dbReference type="Proteomes" id="UP000006798">
    <property type="component" value="Plasmid pBB1"/>
</dbReference>